<dbReference type="PANTHER" id="PTHR33050">
    <property type="entry name" value="REVERSE TRANSCRIPTASE DOMAIN-CONTAINING PROTEIN"/>
    <property type="match status" value="1"/>
</dbReference>
<dbReference type="InterPro" id="IPR043502">
    <property type="entry name" value="DNA/RNA_pol_sf"/>
</dbReference>
<organism evidence="1 2">
    <name type="scientific">Strongyloides venezuelensis</name>
    <name type="common">Threadworm</name>
    <dbReference type="NCBI Taxonomy" id="75913"/>
    <lineage>
        <taxon>Eukaryota</taxon>
        <taxon>Metazoa</taxon>
        <taxon>Ecdysozoa</taxon>
        <taxon>Nematoda</taxon>
        <taxon>Chromadorea</taxon>
        <taxon>Rhabditida</taxon>
        <taxon>Tylenchina</taxon>
        <taxon>Panagrolaimomorpha</taxon>
        <taxon>Strongyloidoidea</taxon>
        <taxon>Strongyloididae</taxon>
        <taxon>Strongyloides</taxon>
    </lineage>
</organism>
<keyword evidence="1" id="KW-1185">Reference proteome</keyword>
<dbReference type="InterPro" id="IPR052055">
    <property type="entry name" value="Hepadnavirus_pol/RT"/>
</dbReference>
<dbReference type="InterPro" id="IPR043128">
    <property type="entry name" value="Rev_trsase/Diguanyl_cyclase"/>
</dbReference>
<dbReference type="Gene3D" id="3.10.10.10">
    <property type="entry name" value="HIV Type 1 Reverse Transcriptase, subunit A, domain 1"/>
    <property type="match status" value="1"/>
</dbReference>
<dbReference type="SUPFAM" id="SSF56672">
    <property type="entry name" value="DNA/RNA polymerases"/>
    <property type="match status" value="1"/>
</dbReference>
<dbReference type="Gene3D" id="3.30.70.270">
    <property type="match status" value="1"/>
</dbReference>
<dbReference type="AlphaFoldDB" id="A0A0K0EWR9"/>
<proteinExistence type="predicted"/>
<reference evidence="1" key="1">
    <citation type="submission" date="2014-07" db="EMBL/GenBank/DDBJ databases">
        <authorList>
            <person name="Martin A.A"/>
            <person name="De Silva N."/>
        </authorList>
    </citation>
    <scope>NUCLEOTIDE SEQUENCE</scope>
</reference>
<dbReference type="WBParaSite" id="SVE_0097300.1">
    <property type="protein sequence ID" value="SVE_0097300.1"/>
    <property type="gene ID" value="SVE_0097300"/>
</dbReference>
<reference evidence="2" key="2">
    <citation type="submission" date="2015-08" db="UniProtKB">
        <authorList>
            <consortium name="WormBaseParasite"/>
        </authorList>
    </citation>
    <scope>IDENTIFICATION</scope>
</reference>
<name>A0A0K0EWR9_STRVS</name>
<sequence length="607" mass="69880">MIKTTNMSVRVEIIKSLSEEYQIREAENNEILGLFDHSAQPPPAEESTNELLINALLHNKKLMTLSEQGMKAVFKIFSSKRISNDTIDNITERIGVYQDLQFFAPGFSIPYYSKLKMSQWTAILPKYKTTFSNQSYVVDGLSDIRREVVFKNFSPKFNKGLPSIPLDMEEKVTRMDSSDRISILPKHAEALFKNVANTPQGLLAFIQKESRKRAYNNTANNKPESLPFWQKNTPTDSVFLDYKRNGVDLCIVGEPTQNKIGRNKFSSNKEEQFIDSEIKDLLRSNSIKEHDNPKWISPLIVVNSSKMRLVLDLSSLNECIRHYGFKCESMKDVTDLLEPNAYLTSIDLSAAYHSCAVRAHQTEYLGFRITNTLTAMIRANGIKMTRFYDDFLIPDTDKDLLIRDTNYCVNLLHAAGFSINEKKTDFLNMIEFSSYANFLTRIKARPLQRAVNKCIGLPPNYNRIVNIYCDNTTTLALLHNKGSVDKIFLSSETEKLLDFFYHHRLYINLYHIPGAYNQVADRLPWAMPITLQSSSEATLIIEAREEIKEFLLNKFNVIISFDLFAFYENKFCDKFVTLFADDRAFRRNAYSFNWQEIAGEEVIAFPP</sequence>
<dbReference type="STRING" id="75913.A0A0K0EWR9"/>
<accession>A0A0K0EWR9</accession>
<protein>
    <submittedName>
        <fullName evidence="2">Reverse transcriptase domain-containing protein</fullName>
    </submittedName>
</protein>
<evidence type="ECO:0000313" key="2">
    <source>
        <dbReference type="WBParaSite" id="SVE_0097300.1"/>
    </source>
</evidence>
<dbReference type="PANTHER" id="PTHR33050:SF7">
    <property type="entry name" value="RIBONUCLEASE H"/>
    <property type="match status" value="1"/>
</dbReference>
<evidence type="ECO:0000313" key="1">
    <source>
        <dbReference type="Proteomes" id="UP000035680"/>
    </source>
</evidence>
<dbReference type="Proteomes" id="UP000035680">
    <property type="component" value="Unassembled WGS sequence"/>
</dbReference>